<dbReference type="AlphaFoldDB" id="A0A2D0N9F5"/>
<dbReference type="Gene3D" id="1.25.40.10">
    <property type="entry name" value="Tetratricopeptide repeat domain"/>
    <property type="match status" value="1"/>
</dbReference>
<evidence type="ECO:0000313" key="2">
    <source>
        <dbReference type="Proteomes" id="UP000223913"/>
    </source>
</evidence>
<accession>A0A2D0N9F5</accession>
<evidence type="ECO:0008006" key="3">
    <source>
        <dbReference type="Google" id="ProtNLM"/>
    </source>
</evidence>
<dbReference type="InterPro" id="IPR011990">
    <property type="entry name" value="TPR-like_helical_dom_sf"/>
</dbReference>
<dbReference type="OrthoDB" id="1489669at2"/>
<dbReference type="Proteomes" id="UP000223913">
    <property type="component" value="Unassembled WGS sequence"/>
</dbReference>
<reference evidence="1 2" key="1">
    <citation type="submission" date="2017-10" db="EMBL/GenBank/DDBJ databases">
        <title>The draft genome sequence of Lewinella nigricans NBRC 102662.</title>
        <authorList>
            <person name="Wang K."/>
        </authorList>
    </citation>
    <scope>NUCLEOTIDE SEQUENCE [LARGE SCALE GENOMIC DNA]</scope>
    <source>
        <strain evidence="1 2">NBRC 102662</strain>
    </source>
</reference>
<dbReference type="RefSeq" id="WP_099151664.1">
    <property type="nucleotide sequence ID" value="NZ_PDUD01000023.1"/>
</dbReference>
<dbReference type="SUPFAM" id="SSF48452">
    <property type="entry name" value="TPR-like"/>
    <property type="match status" value="1"/>
</dbReference>
<keyword evidence="2" id="KW-1185">Reference proteome</keyword>
<gene>
    <name evidence="1" type="ORF">CRP01_19030</name>
</gene>
<name>A0A2D0N9F5_FLAN2</name>
<dbReference type="EMBL" id="PDUD01000023">
    <property type="protein sequence ID" value="PHN05117.1"/>
    <property type="molecule type" value="Genomic_DNA"/>
</dbReference>
<protein>
    <recommendedName>
        <fullName evidence="3">Tetratricopeptide repeat protein</fullName>
    </recommendedName>
</protein>
<proteinExistence type="predicted"/>
<sequence length="465" mass="53664">MPKFNPNIPIAQRYEQLVEHWKDFISRPDARTCIWLIEPEELQMIESFYRAEASVQGKTTDIFFRFSCPLKLIDDYGKDLVAELREQIHSYREEARNEALDIKWEPQPWNHRNSSSKYFLDNFYWLAQDLNISSTLVAYLAPSEFVRPSIWEAWLIECLKIGIPANVRLMVTEVVDDGKSKFKNLLKRYPTEVCVIQPELDMTGAMKEVAAAGDLSHPGVKFQMAFIDLTQMVGKGQMEKAEKQSVICLDLVKQIEDAQHLQVAVYFTLAAGWIGKRRYDRTLEAYDTACMVAENMYRTKQAMGLQLLTQALFAKASVFVSPDKSVNDYEAGYLLYKKVTEVGEELPDNLIEQLPENVPEDLPTANPTKIYNLMEAWRMMGYCKMRLKEYDISNKCYEKALEFGGLLPFEQRQDSTLPYIGKALIDLNPELKGTYQDELKIRKKLTQIMGENWESKLVNNKSEVA</sequence>
<evidence type="ECO:0000313" key="1">
    <source>
        <dbReference type="EMBL" id="PHN05117.1"/>
    </source>
</evidence>
<organism evidence="1 2">
    <name type="scientific">Flavilitoribacter nigricans (strain ATCC 23147 / DSM 23189 / NBRC 102662 / NCIMB 1420 / SS-2)</name>
    <name type="common">Lewinella nigricans</name>
    <dbReference type="NCBI Taxonomy" id="1122177"/>
    <lineage>
        <taxon>Bacteria</taxon>
        <taxon>Pseudomonadati</taxon>
        <taxon>Bacteroidota</taxon>
        <taxon>Saprospiria</taxon>
        <taxon>Saprospirales</taxon>
        <taxon>Lewinellaceae</taxon>
        <taxon>Flavilitoribacter</taxon>
    </lineage>
</organism>
<comment type="caution">
    <text evidence="1">The sequence shown here is derived from an EMBL/GenBank/DDBJ whole genome shotgun (WGS) entry which is preliminary data.</text>
</comment>